<evidence type="ECO:0000259" key="14">
    <source>
        <dbReference type="Pfam" id="PF13603"/>
    </source>
</evidence>
<dbReference type="PRINTS" id="PR00985">
    <property type="entry name" value="TRNASYNTHLEU"/>
</dbReference>
<dbReference type="Pfam" id="PF00133">
    <property type="entry name" value="tRNA-synt_1"/>
    <property type="match status" value="2"/>
</dbReference>
<dbReference type="InterPro" id="IPR014729">
    <property type="entry name" value="Rossmann-like_a/b/a_fold"/>
</dbReference>
<accession>A0A5B9D669</accession>
<dbReference type="AlphaFoldDB" id="A0A5B9D669"/>
<feature type="domain" description="Aminoacyl-tRNA synthetase class Ia" evidence="11">
    <location>
        <begin position="420"/>
        <end position="576"/>
    </location>
</feature>
<dbReference type="InterPro" id="IPR009080">
    <property type="entry name" value="tRNAsynth_Ia_anticodon-bd"/>
</dbReference>
<dbReference type="SUPFAM" id="SSF47323">
    <property type="entry name" value="Anticodon-binding domain of a subclass of class I aminoacyl-tRNA synthetases"/>
    <property type="match status" value="1"/>
</dbReference>
<evidence type="ECO:0000313" key="15">
    <source>
        <dbReference type="EMBL" id="QEE14330.1"/>
    </source>
</evidence>
<dbReference type="Gene3D" id="3.30.2320.20">
    <property type="entry name" value="Class I aminoacyl-tRNA synthetases (RS)"/>
    <property type="match status" value="1"/>
</dbReference>
<evidence type="ECO:0000256" key="4">
    <source>
        <dbReference type="ARBA" id="ARBA00022741"/>
    </source>
</evidence>
<evidence type="ECO:0000256" key="8">
    <source>
        <dbReference type="ARBA" id="ARBA00047469"/>
    </source>
</evidence>
<comment type="similarity">
    <text evidence="1 10">Belongs to the class-I aminoacyl-tRNA synthetase family.</text>
</comment>
<dbReference type="InterPro" id="IPR009008">
    <property type="entry name" value="Val/Leu/Ile-tRNA-synth_edit"/>
</dbReference>
<evidence type="ECO:0000256" key="3">
    <source>
        <dbReference type="ARBA" id="ARBA00022598"/>
    </source>
</evidence>
<dbReference type="SUPFAM" id="SSF52374">
    <property type="entry name" value="Nucleotidylyl transferase"/>
    <property type="match status" value="1"/>
</dbReference>
<dbReference type="PROSITE" id="PS00178">
    <property type="entry name" value="AA_TRNA_LIGASE_I"/>
    <property type="match status" value="1"/>
</dbReference>
<evidence type="ECO:0000256" key="2">
    <source>
        <dbReference type="ARBA" id="ARBA00013164"/>
    </source>
</evidence>
<evidence type="ECO:0000313" key="16">
    <source>
        <dbReference type="Proteomes" id="UP000321408"/>
    </source>
</evidence>
<dbReference type="InterPro" id="IPR015413">
    <property type="entry name" value="Methionyl/Leucyl_tRNA_Synth"/>
</dbReference>
<evidence type="ECO:0000256" key="9">
    <source>
        <dbReference type="NCBIfam" id="TIGR00396"/>
    </source>
</evidence>
<dbReference type="HAMAP" id="MF_00049_B">
    <property type="entry name" value="Leu_tRNA_synth_B"/>
    <property type="match status" value="1"/>
</dbReference>
<dbReference type="Pfam" id="PF13603">
    <property type="entry name" value="tRNA-synt_1_2"/>
    <property type="match status" value="1"/>
</dbReference>
<dbReference type="Gene3D" id="3.90.740.10">
    <property type="entry name" value="Valyl/Leucyl/Isoleucyl-tRNA synthetase, editing domain"/>
    <property type="match status" value="1"/>
</dbReference>
<dbReference type="GeneID" id="41328147"/>
<dbReference type="FunFam" id="1.10.730.10:FF:000002">
    <property type="entry name" value="Leucine--tRNA ligase"/>
    <property type="match status" value="1"/>
</dbReference>
<dbReference type="RefSeq" id="WP_147661287.1">
    <property type="nucleotide sequence ID" value="NZ_CP042905.2"/>
</dbReference>
<dbReference type="Gene3D" id="3.40.50.620">
    <property type="entry name" value="HUPs"/>
    <property type="match status" value="2"/>
</dbReference>
<dbReference type="InterPro" id="IPR025709">
    <property type="entry name" value="Leu_tRNA-synth_edit"/>
</dbReference>
<dbReference type="Gene3D" id="1.10.730.10">
    <property type="entry name" value="Isoleucyl-tRNA Synthetase, Domain 1"/>
    <property type="match status" value="1"/>
</dbReference>
<dbReference type="OrthoDB" id="23906at2157"/>
<comment type="catalytic activity">
    <reaction evidence="8">
        <text>tRNA(Leu) + L-leucine + ATP = L-leucyl-tRNA(Leu) + AMP + diphosphate</text>
        <dbReference type="Rhea" id="RHEA:11688"/>
        <dbReference type="Rhea" id="RHEA-COMP:9613"/>
        <dbReference type="Rhea" id="RHEA-COMP:9622"/>
        <dbReference type="ChEBI" id="CHEBI:30616"/>
        <dbReference type="ChEBI" id="CHEBI:33019"/>
        <dbReference type="ChEBI" id="CHEBI:57427"/>
        <dbReference type="ChEBI" id="CHEBI:78442"/>
        <dbReference type="ChEBI" id="CHEBI:78494"/>
        <dbReference type="ChEBI" id="CHEBI:456215"/>
        <dbReference type="EC" id="6.1.1.4"/>
    </reaction>
</comment>
<dbReference type="GO" id="GO:0005829">
    <property type="term" value="C:cytosol"/>
    <property type="evidence" value="ECO:0007669"/>
    <property type="project" value="TreeGrafter"/>
</dbReference>
<feature type="domain" description="Methionyl/Valyl/Leucyl/Isoleucyl-tRNA synthetase anticodon-binding" evidence="12">
    <location>
        <begin position="695"/>
        <end position="827"/>
    </location>
</feature>
<dbReference type="NCBIfam" id="TIGR00396">
    <property type="entry name" value="leuS_bact"/>
    <property type="match status" value="1"/>
</dbReference>
<dbReference type="FunFam" id="3.40.50.620:FF:000003">
    <property type="entry name" value="Leucine--tRNA ligase"/>
    <property type="match status" value="1"/>
</dbReference>
<organism evidence="15 16">
    <name type="scientific">Promethearchaeum syntrophicum</name>
    <dbReference type="NCBI Taxonomy" id="2594042"/>
    <lineage>
        <taxon>Archaea</taxon>
        <taxon>Promethearchaeati</taxon>
        <taxon>Promethearchaeota</taxon>
        <taxon>Promethearchaeia</taxon>
        <taxon>Promethearchaeales</taxon>
        <taxon>Promethearchaeaceae</taxon>
        <taxon>Promethearchaeum</taxon>
    </lineage>
</organism>
<evidence type="ECO:0000259" key="13">
    <source>
        <dbReference type="Pfam" id="PF09334"/>
    </source>
</evidence>
<dbReference type="Pfam" id="PF08264">
    <property type="entry name" value="Anticodon_1"/>
    <property type="match status" value="1"/>
</dbReference>
<protein>
    <recommendedName>
        <fullName evidence="2 9">Leucine--tRNA ligase</fullName>
        <ecNumber evidence="2 9">6.1.1.4</ecNumber>
    </recommendedName>
</protein>
<evidence type="ECO:0000259" key="12">
    <source>
        <dbReference type="Pfam" id="PF08264"/>
    </source>
</evidence>
<dbReference type="EC" id="6.1.1.4" evidence="2 9"/>
<dbReference type="InterPro" id="IPR001412">
    <property type="entry name" value="aa-tRNA-synth_I_CS"/>
</dbReference>
<dbReference type="FunFam" id="3.40.50.620:FF:000100">
    <property type="entry name" value="probable leucine--tRNA ligase, mitochondrial"/>
    <property type="match status" value="1"/>
</dbReference>
<dbReference type="GO" id="GO:0002161">
    <property type="term" value="F:aminoacyl-tRNA deacylase activity"/>
    <property type="evidence" value="ECO:0007669"/>
    <property type="project" value="InterPro"/>
</dbReference>
<proteinExistence type="inferred from homology"/>
<dbReference type="GO" id="GO:0006429">
    <property type="term" value="P:leucyl-tRNA aminoacylation"/>
    <property type="evidence" value="ECO:0007669"/>
    <property type="project" value="UniProtKB-UniRule"/>
</dbReference>
<name>A0A5B9D669_9ARCH</name>
<evidence type="ECO:0000256" key="10">
    <source>
        <dbReference type="RuleBase" id="RU363035"/>
    </source>
</evidence>
<dbReference type="InterPro" id="IPR002302">
    <property type="entry name" value="Leu-tRNA-ligase"/>
</dbReference>
<feature type="domain" description="Methionyl/Leucyl tRNA synthetase" evidence="13">
    <location>
        <begin position="38"/>
        <end position="179"/>
    </location>
</feature>
<dbReference type="Pfam" id="PF09334">
    <property type="entry name" value="tRNA-synt_1g"/>
    <property type="match status" value="1"/>
</dbReference>
<dbReference type="PANTHER" id="PTHR43740:SF2">
    <property type="entry name" value="LEUCINE--TRNA LIGASE, MITOCHONDRIAL"/>
    <property type="match status" value="1"/>
</dbReference>
<evidence type="ECO:0000256" key="6">
    <source>
        <dbReference type="ARBA" id="ARBA00022917"/>
    </source>
</evidence>
<feature type="domain" description="Leucyl-tRNA synthetase editing" evidence="14">
    <location>
        <begin position="219"/>
        <end position="406"/>
    </location>
</feature>
<feature type="domain" description="Aminoacyl-tRNA synthetase class Ia" evidence="11">
    <location>
        <begin position="621"/>
        <end position="661"/>
    </location>
</feature>
<evidence type="ECO:0000256" key="7">
    <source>
        <dbReference type="ARBA" id="ARBA00023146"/>
    </source>
</evidence>
<dbReference type="Proteomes" id="UP000321408">
    <property type="component" value="Chromosome"/>
</dbReference>
<evidence type="ECO:0000256" key="5">
    <source>
        <dbReference type="ARBA" id="ARBA00022840"/>
    </source>
</evidence>
<gene>
    <name evidence="15" type="primary">leuS</name>
    <name evidence="15" type="ORF">DSAG12_00143</name>
</gene>
<reference evidence="15 16" key="1">
    <citation type="journal article" date="2020" name="Nature">
        <title>Isolation of an archaeon at the prokaryote-eukaryote interface.</title>
        <authorList>
            <person name="Imachi H."/>
            <person name="Nobu M.K."/>
            <person name="Nakahara N."/>
            <person name="Morono Y."/>
            <person name="Ogawara M."/>
            <person name="Takaki Y."/>
            <person name="Takano Y."/>
            <person name="Uematsu K."/>
            <person name="Ikuta T."/>
            <person name="Ito M."/>
            <person name="Matsui Y."/>
            <person name="Miyazaki M."/>
            <person name="Murata K."/>
            <person name="Saito Y."/>
            <person name="Sakai S."/>
            <person name="Song C."/>
            <person name="Tasumi E."/>
            <person name="Yamanaka Y."/>
            <person name="Yamaguchi T."/>
            <person name="Kamagata Y."/>
            <person name="Tamaki H."/>
            <person name="Takai K."/>
        </authorList>
    </citation>
    <scope>NUCLEOTIDE SEQUENCE [LARGE SCALE GENOMIC DNA]</scope>
    <source>
        <strain evidence="15 16">MK-D1</strain>
    </source>
</reference>
<sequence>MKEYDFTSIELKWQSKWEKDKIFEVEKDSNKKKYYVLEMYPYPSGKMHMGHLRNYTIGDTFARFQRMNGYNVLYPMGYDSFGLPAEIAAIKKGIPPEEFTKKNITSFKADQKRIGYSYDWRREVSSMNPNYFRWNQWFFLKMLEKGLAYRKESMVNWCPGCNSVLANEQVISGKCWRCSAVIQPKFLSQWFFKIREYADELLDKLDTLDWPEKVKIMQKNWIGRSEGSTIDFEVEGTDQTLAIFTTRSDTIFGVTFMTMAAEHPWCADWVKDTEYEEEYQQFYEDVMQEDRYQRTAEDTEKKGVFLGKFAINPLTGNKIPIYAGNFVIYEYGAGAVMAVPGHDQRDFEFAKKYDIPIKIVIQPFDGYKLNGEKMSRAFLDDGILDESEEFTGIENRVAINRIEKKLNKLGKGGPIVNYKIRDWLISRQRFWGTPIPIIYCKDCGTVPVSYENLPVELPNDAIFGKSGNPLEHSKTFMNVKCPKCGKKARRETDTMDTFVDSSWYFLKYTSPQLADIPFEKEDVEYWGPVDQYIGGIEHAILHLLYARFFTKMSRDLGLHNFDEPFKALLTQGMINKAHPYCENCRKFLPASYNKDGEWEGEYNQEKETCNTCGQKYILKSAKMSKSLGNTLSPGPIIQEFGADTARFFIMHGANPERELEWSDSGCSSDNKTLLKIWDTITAQPSATRYKDDVYDEYIRFRLNRMIKKVSNFYQIKLIRDALNEIIGFNDIIKRYIDMKPNKKLLRESKENILLMLAPITPHLCEELWKFMNKKGYISLASWPDYDEALINESIEKHWLAYENVIEDVKNIQKLIKLENPEEIQVIIADNWKNDFISKMEIHVKDGKNFGDLMKIAMQNPDWKRYAKLIKNILGKISKNPDKFAAPFENQDDEYNFFIQNICLLESDIGFKISIIKETDSDEKKKNNSLPGKPALIIR</sequence>
<keyword evidence="6 10" id="KW-0648">Protein biosynthesis</keyword>
<dbReference type="KEGG" id="psyt:DSAG12_00143"/>
<evidence type="ECO:0000256" key="1">
    <source>
        <dbReference type="ARBA" id="ARBA00005594"/>
    </source>
</evidence>
<dbReference type="PANTHER" id="PTHR43740">
    <property type="entry name" value="LEUCYL-TRNA SYNTHETASE"/>
    <property type="match status" value="1"/>
</dbReference>
<keyword evidence="16" id="KW-1185">Reference proteome</keyword>
<dbReference type="EMBL" id="CP042905">
    <property type="protein sequence ID" value="QEE14330.1"/>
    <property type="molecule type" value="Genomic_DNA"/>
</dbReference>
<keyword evidence="7 10" id="KW-0030">Aminoacyl-tRNA synthetase</keyword>
<evidence type="ECO:0000259" key="11">
    <source>
        <dbReference type="Pfam" id="PF00133"/>
    </source>
</evidence>
<keyword evidence="3 10" id="KW-0436">Ligase</keyword>
<dbReference type="InterPro" id="IPR002300">
    <property type="entry name" value="aa-tRNA-synth_Ia"/>
</dbReference>
<keyword evidence="4 10" id="KW-0547">Nucleotide-binding</keyword>
<keyword evidence="5 10" id="KW-0067">ATP-binding</keyword>
<dbReference type="CDD" id="cd00812">
    <property type="entry name" value="LeuRS_core"/>
    <property type="match status" value="1"/>
</dbReference>
<reference evidence="15 16" key="2">
    <citation type="journal article" date="2024" name="Int. J. Syst. Evol. Microbiol.">
        <title>Promethearchaeum syntrophicum gen. nov., sp. nov., an anaerobic, obligately syntrophic archaeon, the first isolate of the lineage 'Asgard' archaea, and proposal of the new archaeal phylum Promethearchaeota phyl. nov. and kingdom Promethearchaeati regn. nov.</title>
        <authorList>
            <person name="Imachi H."/>
            <person name="Nobu M.K."/>
            <person name="Kato S."/>
            <person name="Takaki Y."/>
            <person name="Miyazaki M."/>
            <person name="Miyata M."/>
            <person name="Ogawara M."/>
            <person name="Saito Y."/>
            <person name="Sakai S."/>
            <person name="Tahara Y.O."/>
            <person name="Takano Y."/>
            <person name="Tasumi E."/>
            <person name="Uematsu K."/>
            <person name="Yoshimura T."/>
            <person name="Itoh T."/>
            <person name="Ohkuma M."/>
            <person name="Takai K."/>
        </authorList>
    </citation>
    <scope>NUCLEOTIDE SEQUENCE [LARGE SCALE GENOMIC DNA]</scope>
    <source>
        <strain evidence="15 16">MK-D1</strain>
    </source>
</reference>
<dbReference type="InterPro" id="IPR013155">
    <property type="entry name" value="M/V/L/I-tRNA-synth_anticd-bd"/>
</dbReference>
<dbReference type="GO" id="GO:0004823">
    <property type="term" value="F:leucine-tRNA ligase activity"/>
    <property type="evidence" value="ECO:0007669"/>
    <property type="project" value="UniProtKB-UniRule"/>
</dbReference>
<dbReference type="SUPFAM" id="SSF50677">
    <property type="entry name" value="ValRS/IleRS/LeuRS editing domain"/>
    <property type="match status" value="1"/>
</dbReference>
<dbReference type="GO" id="GO:0005524">
    <property type="term" value="F:ATP binding"/>
    <property type="evidence" value="ECO:0007669"/>
    <property type="project" value="UniProtKB-KW"/>
</dbReference>
<dbReference type="Gene3D" id="1.10.10.720">
    <property type="entry name" value="leucyl-tRNA synthetase"/>
    <property type="match status" value="1"/>
</dbReference>